<feature type="transmembrane region" description="Helical" evidence="7">
    <location>
        <begin position="245"/>
        <end position="268"/>
    </location>
</feature>
<accession>A0ABX7YJW4</accession>
<evidence type="ECO:0000256" key="5">
    <source>
        <dbReference type="ARBA" id="ARBA00023239"/>
    </source>
</evidence>
<comment type="function">
    <text evidence="7">Functions as a peptidoglycan terminase that cleaves nascent peptidoglycan strands endolytically to terminate their elongation.</text>
</comment>
<evidence type="ECO:0000256" key="1">
    <source>
        <dbReference type="ARBA" id="ARBA00022475"/>
    </source>
</evidence>
<evidence type="ECO:0000256" key="6">
    <source>
        <dbReference type="ARBA" id="ARBA00023316"/>
    </source>
</evidence>
<proteinExistence type="inferred from homology"/>
<keyword evidence="5 7" id="KW-0456">Lyase</keyword>
<evidence type="ECO:0000256" key="2">
    <source>
        <dbReference type="ARBA" id="ARBA00022692"/>
    </source>
</evidence>
<dbReference type="Gene3D" id="3.30.1490.480">
    <property type="entry name" value="Endolytic murein transglycosylase"/>
    <property type="match status" value="1"/>
</dbReference>
<dbReference type="EMBL" id="CP073084">
    <property type="protein sequence ID" value="QUE54112.1"/>
    <property type="molecule type" value="Genomic_DNA"/>
</dbReference>
<dbReference type="Proteomes" id="UP000677616">
    <property type="component" value="Chromosome"/>
</dbReference>
<dbReference type="InterPro" id="IPR003770">
    <property type="entry name" value="MLTG-like"/>
</dbReference>
<protein>
    <recommendedName>
        <fullName evidence="7">Endolytic murein transglycosylase</fullName>
        <ecNumber evidence="7">4.2.2.29</ecNumber>
    </recommendedName>
    <alternativeName>
        <fullName evidence="7">Peptidoglycan lytic transglycosylase</fullName>
    </alternativeName>
    <alternativeName>
        <fullName evidence="7">Peptidoglycan polymerization terminase</fullName>
    </alternativeName>
</protein>
<keyword evidence="4 7" id="KW-0472">Membrane</keyword>
<comment type="catalytic activity">
    <reaction evidence="7">
        <text>a peptidoglycan chain = a peptidoglycan chain with N-acetyl-1,6-anhydromuramyl-[peptide] at the reducing end + a peptidoglycan chain with N-acetylglucosamine at the non-reducing end.</text>
        <dbReference type="EC" id="4.2.2.29"/>
    </reaction>
</comment>
<dbReference type="CDD" id="cd08010">
    <property type="entry name" value="MltG_like"/>
    <property type="match status" value="1"/>
</dbReference>
<evidence type="ECO:0000256" key="8">
    <source>
        <dbReference type="SAM" id="MobiDB-lite"/>
    </source>
</evidence>
<keyword evidence="6 7" id="KW-0961">Cell wall biogenesis/degradation</keyword>
<keyword evidence="1 7" id="KW-1003">Cell membrane</keyword>
<keyword evidence="3 7" id="KW-1133">Transmembrane helix</keyword>
<comment type="similarity">
    <text evidence="7">Belongs to the transglycosylase MltG family.</text>
</comment>
<name>A0ABX7YJW4_9STRE</name>
<evidence type="ECO:0000256" key="4">
    <source>
        <dbReference type="ARBA" id="ARBA00023136"/>
    </source>
</evidence>
<feature type="compositionally biased region" description="Basic residues" evidence="8">
    <location>
        <begin position="225"/>
        <end position="238"/>
    </location>
</feature>
<keyword evidence="10" id="KW-1185">Reference proteome</keyword>
<dbReference type="Gene3D" id="3.30.160.60">
    <property type="entry name" value="Classic Zinc Finger"/>
    <property type="match status" value="1"/>
</dbReference>
<feature type="region of interest" description="Disordered" evidence="8">
    <location>
        <begin position="87"/>
        <end position="117"/>
    </location>
</feature>
<feature type="region of interest" description="Disordered" evidence="8">
    <location>
        <begin position="207"/>
        <end position="238"/>
    </location>
</feature>
<dbReference type="EC" id="4.2.2.29" evidence="7"/>
<keyword evidence="2 7" id="KW-0812">Transmembrane</keyword>
<comment type="subcellular location">
    <subcellularLocation>
        <location evidence="7">Cell membrane</location>
        <topology evidence="7">Single-pass membrane protein</topology>
    </subcellularLocation>
</comment>
<organism evidence="9 10">
    <name type="scientific">Streptococcus oriscaviae</name>
    <dbReference type="NCBI Taxonomy" id="2781599"/>
    <lineage>
        <taxon>Bacteria</taxon>
        <taxon>Bacillati</taxon>
        <taxon>Bacillota</taxon>
        <taxon>Bacilli</taxon>
        <taxon>Lactobacillales</taxon>
        <taxon>Streptococcaceae</taxon>
        <taxon>Streptococcus</taxon>
    </lineage>
</organism>
<dbReference type="HAMAP" id="MF_02065">
    <property type="entry name" value="MltG"/>
    <property type="match status" value="1"/>
</dbReference>
<dbReference type="NCBIfam" id="TIGR00247">
    <property type="entry name" value="endolytic transglycosylase MltG"/>
    <property type="match status" value="1"/>
</dbReference>
<feature type="site" description="Important for catalytic activity" evidence="7">
    <location>
        <position position="489"/>
    </location>
</feature>
<evidence type="ECO:0000313" key="10">
    <source>
        <dbReference type="Proteomes" id="UP000677616"/>
    </source>
</evidence>
<gene>
    <name evidence="7 9" type="primary">mltG</name>
    <name evidence="9" type="ORF">INT76_09815</name>
</gene>
<evidence type="ECO:0000256" key="7">
    <source>
        <dbReference type="HAMAP-Rule" id="MF_02065"/>
    </source>
</evidence>
<dbReference type="PANTHER" id="PTHR30518:SF2">
    <property type="entry name" value="ENDOLYTIC MUREIN TRANSGLYCOSYLASE"/>
    <property type="match status" value="1"/>
</dbReference>
<sequence>MTKDSNEKDTQSSSFRDQILRDLEELKNQRLQEEPLAETNEEIRASLKAMEEAEGTAPSSTVDESFAIPKQTLKIDGLDFPGEYLAEETTASVEEQEASHLDSSSQFSEEPVVQQVEPQIEEEFDNTVERNLAELRNLAAAAEAALPPVESTPFEESSEEQTMLVEKLPLEETPVEEAVEQEVAEEDLPELILTPEEESQEVLDDTIIAPQTTSDKQEATGSSVPRRRSGKKHSRKKQDKTAKRIVAVVVAIVIIALSVTGFVGYTYVKSCLDPINAQSTENVQVEIPEGSSTLEIGQILVDNKLIKNATVFNYYSKLKSYNNYQSGFYNLNQSMSLDDIAKTLQEAGTATAVDPIAGKVLIVEGYTINQIAEAITLNSNTTDKNDKTPFKAEDFLATVKNPEFINRMVATYPNLFATLPAADSGVLYQLEGYLFPAVYDYTKETTIEDLVEQMIATMDNRLQPYYSQLEAKGLNVNELLTLASLVEKEGSTDEDRRNIASVFYNRINNGMPLQSNIAILYAMGKLGQETTLAEDAAIDTSIASPYNIYQNTGLMPGPVDSPSLAAIEATFNANKTEYFYFVADVTTGTVYFSTTIEEHNENVEKYVNSKINN</sequence>
<dbReference type="PANTHER" id="PTHR30518">
    <property type="entry name" value="ENDOLYTIC MUREIN TRANSGLYCOSYLASE"/>
    <property type="match status" value="1"/>
</dbReference>
<dbReference type="RefSeq" id="WP_212570353.1">
    <property type="nucleotide sequence ID" value="NZ_CP073084.1"/>
</dbReference>
<reference evidence="9 10" key="1">
    <citation type="submission" date="2021-04" db="EMBL/GenBank/DDBJ databases">
        <title>Complete genome sequence of a novel Streptococcus species.</title>
        <authorList>
            <person name="Teng J.L.L."/>
        </authorList>
    </citation>
    <scope>NUCLEOTIDE SEQUENCE [LARGE SCALE GENOMIC DNA]</scope>
    <source>
        <strain evidence="9 10">HKU75</strain>
    </source>
</reference>
<evidence type="ECO:0000256" key="3">
    <source>
        <dbReference type="ARBA" id="ARBA00022989"/>
    </source>
</evidence>
<dbReference type="Pfam" id="PF02618">
    <property type="entry name" value="YceG"/>
    <property type="match status" value="1"/>
</dbReference>
<feature type="compositionally biased region" description="Polar residues" evidence="8">
    <location>
        <begin position="209"/>
        <end position="223"/>
    </location>
</feature>
<feature type="compositionally biased region" description="Low complexity" evidence="8">
    <location>
        <begin position="103"/>
        <end position="117"/>
    </location>
</feature>
<evidence type="ECO:0000313" key="9">
    <source>
        <dbReference type="EMBL" id="QUE54112.1"/>
    </source>
</evidence>